<dbReference type="SUPFAM" id="SSF51905">
    <property type="entry name" value="FAD/NAD(P)-binding domain"/>
    <property type="match status" value="1"/>
</dbReference>
<evidence type="ECO:0000256" key="3">
    <source>
        <dbReference type="ARBA" id="ARBA00038396"/>
    </source>
</evidence>
<keyword evidence="5" id="KW-1185">Reference proteome</keyword>
<reference evidence="4 5" key="1">
    <citation type="submission" date="2024-09" db="EMBL/GenBank/DDBJ databases">
        <authorList>
            <person name="Sun Q."/>
            <person name="Mori K."/>
        </authorList>
    </citation>
    <scope>NUCLEOTIDE SEQUENCE [LARGE SCALE GENOMIC DNA]</scope>
    <source>
        <strain evidence="4 5">TBRC 2205</strain>
    </source>
</reference>
<dbReference type="Gene3D" id="3.50.50.60">
    <property type="entry name" value="FAD/NAD(P)-binding domain"/>
    <property type="match status" value="1"/>
</dbReference>
<gene>
    <name evidence="4" type="ORF">ACFFHU_01900</name>
</gene>
<dbReference type="Pfam" id="PF04820">
    <property type="entry name" value="Trp_halogenase"/>
    <property type="match status" value="1"/>
</dbReference>
<comment type="similarity">
    <text evidence="3">Belongs to the flavin-dependent halogenase family. Bacterial tryptophan halogenase subfamily.</text>
</comment>
<accession>A0ABV6NS59</accession>
<dbReference type="RefSeq" id="WP_377335014.1">
    <property type="nucleotide sequence ID" value="NZ_JBHLUE010000002.1"/>
</dbReference>
<dbReference type="GO" id="GO:0016491">
    <property type="term" value="F:oxidoreductase activity"/>
    <property type="evidence" value="ECO:0007669"/>
    <property type="project" value="UniProtKB-KW"/>
</dbReference>
<protein>
    <submittedName>
        <fullName evidence="4">NAD(P)/FAD-dependent oxidoreductase</fullName>
        <ecNumber evidence="4">1.-.-.-</ecNumber>
    </submittedName>
</protein>
<evidence type="ECO:0000256" key="1">
    <source>
        <dbReference type="ARBA" id="ARBA00023002"/>
    </source>
</evidence>
<evidence type="ECO:0000313" key="5">
    <source>
        <dbReference type="Proteomes" id="UP001589894"/>
    </source>
</evidence>
<keyword evidence="1 4" id="KW-0560">Oxidoreductase</keyword>
<dbReference type="PANTHER" id="PTHR43747">
    <property type="entry name" value="FAD-BINDING PROTEIN"/>
    <property type="match status" value="1"/>
</dbReference>
<keyword evidence="2" id="KW-0503">Monooxygenase</keyword>
<evidence type="ECO:0000256" key="2">
    <source>
        <dbReference type="ARBA" id="ARBA00023033"/>
    </source>
</evidence>
<proteinExistence type="inferred from homology"/>
<evidence type="ECO:0000313" key="4">
    <source>
        <dbReference type="EMBL" id="MFC0562928.1"/>
    </source>
</evidence>
<dbReference type="PANTHER" id="PTHR43747:SF5">
    <property type="entry name" value="FAD-BINDING DOMAIN-CONTAINING PROTEIN"/>
    <property type="match status" value="1"/>
</dbReference>
<dbReference type="InterPro" id="IPR050816">
    <property type="entry name" value="Flavin-dep_Halogenase_NPB"/>
</dbReference>
<dbReference type="Proteomes" id="UP001589894">
    <property type="component" value="Unassembled WGS sequence"/>
</dbReference>
<name>A0ABV6NS59_9ACTN</name>
<dbReference type="InterPro" id="IPR036188">
    <property type="entry name" value="FAD/NAD-bd_sf"/>
</dbReference>
<dbReference type="InterPro" id="IPR006905">
    <property type="entry name" value="Flavin_halogenase"/>
</dbReference>
<sequence>MTTSAASEHVEAMVLGTGIGGSTVAAILARAGVSVAMVDAATHPRFALGESTIGETSFLMRLLAARYDVPELAQVSTSRGIREHASRRCGIKTNFGFVHHRPEVEHDPYDVTQCSVSEGPFGPESHLMRADIDQHLFQAAIGYGALAREGVRVAGVDIDADRARIEFSTGEVFTADYVIDATGRTSVLANEFGLREEPCRFVTDSRTIFTHMRGVRPYDSVEESSGQPNLWHQGTLHHLFDGGWMWVIPFDNHPESESDLVSVGLNLDSRRYPKRAGVSAQQEWDEFLARYPSIRRQFADATPAFPWISTGRTQFSSSRTVGDRWVLMSHAAGAIDALFSRGMANTMAVIEAFVPLFLAARQDRDFSAARFGYLDTLNQRILDNNDRLIAGSYIAFRDFDLWRAWSKTWYLAWNLGVIRISGTYYRYLETGDDGLLARLHDGERPGSFCPDLASAQDLFDGCFAVMQQVERGELSAADAVGRLAEVLGEGEASPAPLNLRDVLRRWHDGSMAVQQQIYDWGRTAAPPQLRRYFDYDRSTIETAAEKVLTS</sequence>
<comment type="caution">
    <text evidence="4">The sequence shown here is derived from an EMBL/GenBank/DDBJ whole genome shotgun (WGS) entry which is preliminary data.</text>
</comment>
<dbReference type="EMBL" id="JBHLUE010000002">
    <property type="protein sequence ID" value="MFC0562928.1"/>
    <property type="molecule type" value="Genomic_DNA"/>
</dbReference>
<organism evidence="4 5">
    <name type="scientific">Plantactinospora siamensis</name>
    <dbReference type="NCBI Taxonomy" id="555372"/>
    <lineage>
        <taxon>Bacteria</taxon>
        <taxon>Bacillati</taxon>
        <taxon>Actinomycetota</taxon>
        <taxon>Actinomycetes</taxon>
        <taxon>Micromonosporales</taxon>
        <taxon>Micromonosporaceae</taxon>
        <taxon>Plantactinospora</taxon>
    </lineage>
</organism>
<dbReference type="EC" id="1.-.-.-" evidence="4"/>